<keyword evidence="1" id="KW-0472">Membrane</keyword>
<evidence type="ECO:0000256" key="1">
    <source>
        <dbReference type="SAM" id="Phobius"/>
    </source>
</evidence>
<organism evidence="2 3">
    <name type="scientific">Halomarina oriensis</name>
    <dbReference type="NCBI Taxonomy" id="671145"/>
    <lineage>
        <taxon>Archaea</taxon>
        <taxon>Methanobacteriati</taxon>
        <taxon>Methanobacteriota</taxon>
        <taxon>Stenosarchaea group</taxon>
        <taxon>Halobacteria</taxon>
        <taxon>Halobacteriales</taxon>
        <taxon>Natronomonadaceae</taxon>
        <taxon>Halomarina</taxon>
    </lineage>
</organism>
<dbReference type="AlphaFoldDB" id="A0A6B0GQ28"/>
<dbReference type="EMBL" id="WSZK01000025">
    <property type="protein sequence ID" value="MWG35689.1"/>
    <property type="molecule type" value="Genomic_DNA"/>
</dbReference>
<proteinExistence type="predicted"/>
<evidence type="ECO:0000313" key="2">
    <source>
        <dbReference type="EMBL" id="MWG35689.1"/>
    </source>
</evidence>
<keyword evidence="1" id="KW-1133">Transmembrane helix</keyword>
<sequence length="60" mass="5908">MATQDWLLVGMLLAIVGGSLYVGNAVNGHAGDSGLLLIGGLVVGLGGYAIARPNASAARD</sequence>
<reference evidence="2 3" key="1">
    <citation type="submission" date="2019-12" db="EMBL/GenBank/DDBJ databases">
        <title>Halocatena pleomorpha gen. nov. sp. nov., an extremely halophilic archaeon of family Halobacteriaceae isolated from saltpan soil.</title>
        <authorList>
            <person name="Pal Y."/>
            <person name="Verma A."/>
            <person name="Krishnamurthi S."/>
            <person name="Kumar P."/>
        </authorList>
    </citation>
    <scope>NUCLEOTIDE SEQUENCE [LARGE SCALE GENOMIC DNA]</scope>
    <source>
        <strain evidence="2 3">JCM 16495</strain>
    </source>
</reference>
<evidence type="ECO:0000313" key="3">
    <source>
        <dbReference type="Proteomes" id="UP000451471"/>
    </source>
</evidence>
<protein>
    <submittedName>
        <fullName evidence="2">Uncharacterized protein</fullName>
    </submittedName>
</protein>
<feature type="transmembrane region" description="Helical" evidence="1">
    <location>
        <begin position="6"/>
        <end position="22"/>
    </location>
</feature>
<dbReference type="RefSeq" id="WP_158205362.1">
    <property type="nucleotide sequence ID" value="NZ_WSZK01000025.1"/>
</dbReference>
<accession>A0A6B0GQ28</accession>
<keyword evidence="1" id="KW-0812">Transmembrane</keyword>
<comment type="caution">
    <text evidence="2">The sequence shown here is derived from an EMBL/GenBank/DDBJ whole genome shotgun (WGS) entry which is preliminary data.</text>
</comment>
<name>A0A6B0GQ28_9EURY</name>
<keyword evidence="3" id="KW-1185">Reference proteome</keyword>
<gene>
    <name evidence="2" type="ORF">GQS65_14550</name>
</gene>
<dbReference type="Proteomes" id="UP000451471">
    <property type="component" value="Unassembled WGS sequence"/>
</dbReference>
<feature type="transmembrane region" description="Helical" evidence="1">
    <location>
        <begin position="34"/>
        <end position="51"/>
    </location>
</feature>